<dbReference type="Pfam" id="PF03110">
    <property type="entry name" value="SBP"/>
    <property type="match status" value="1"/>
</dbReference>
<keyword evidence="8" id="KW-0539">Nucleus</keyword>
<keyword evidence="5" id="KW-0805">Transcription regulation</keyword>
<keyword evidence="4" id="KW-0862">Zinc</keyword>
<evidence type="ECO:0000256" key="1">
    <source>
        <dbReference type="ARBA" id="ARBA00004123"/>
    </source>
</evidence>
<dbReference type="AlphaFoldDB" id="A0A7N0TJC8"/>
<dbReference type="InterPro" id="IPR036893">
    <property type="entry name" value="SBP_sf"/>
</dbReference>
<dbReference type="Proteomes" id="UP000594263">
    <property type="component" value="Unplaced"/>
</dbReference>
<dbReference type="Gene3D" id="4.10.1100.10">
    <property type="entry name" value="Transcription factor, SBP-box domain"/>
    <property type="match status" value="1"/>
</dbReference>
<evidence type="ECO:0000256" key="4">
    <source>
        <dbReference type="ARBA" id="ARBA00022833"/>
    </source>
</evidence>
<keyword evidence="13" id="KW-1185">Reference proteome</keyword>
<keyword evidence="7" id="KW-0804">Transcription</keyword>
<evidence type="ECO:0000313" key="13">
    <source>
        <dbReference type="Proteomes" id="UP000594263"/>
    </source>
</evidence>
<evidence type="ECO:0000259" key="11">
    <source>
        <dbReference type="PROSITE" id="PS51141"/>
    </source>
</evidence>
<evidence type="ECO:0000256" key="10">
    <source>
        <dbReference type="SAM" id="MobiDB-lite"/>
    </source>
</evidence>
<dbReference type="GO" id="GO:0005634">
    <property type="term" value="C:nucleus"/>
    <property type="evidence" value="ECO:0007669"/>
    <property type="project" value="UniProtKB-SubCell"/>
</dbReference>
<keyword evidence="6" id="KW-0238">DNA-binding</keyword>
<evidence type="ECO:0000256" key="7">
    <source>
        <dbReference type="ARBA" id="ARBA00023163"/>
    </source>
</evidence>
<dbReference type="PANTHER" id="PTHR31251:SF169">
    <property type="entry name" value="SQUAMOSA PROMOTER-BINDING-LIKE PROTEIN 8"/>
    <property type="match status" value="1"/>
</dbReference>
<dbReference type="EnsemblPlants" id="Kaladp0039s0206.1.v1.1">
    <property type="protein sequence ID" value="Kaladp0039s0206.1.v1.1"/>
    <property type="gene ID" value="Kaladp0039s0206.v1.1"/>
</dbReference>
<evidence type="ECO:0000256" key="2">
    <source>
        <dbReference type="ARBA" id="ARBA00022723"/>
    </source>
</evidence>
<dbReference type="PROSITE" id="PS51141">
    <property type="entry name" value="ZF_SBP"/>
    <property type="match status" value="1"/>
</dbReference>
<name>A0A7N0TJC8_KALFE</name>
<protein>
    <recommendedName>
        <fullName evidence="11">SBP-type domain-containing protein</fullName>
    </recommendedName>
</protein>
<evidence type="ECO:0000256" key="6">
    <source>
        <dbReference type="ARBA" id="ARBA00023125"/>
    </source>
</evidence>
<evidence type="ECO:0000256" key="8">
    <source>
        <dbReference type="ARBA" id="ARBA00023242"/>
    </source>
</evidence>
<dbReference type="SUPFAM" id="SSF103612">
    <property type="entry name" value="SBT domain"/>
    <property type="match status" value="1"/>
</dbReference>
<feature type="domain" description="SBP-type" evidence="11">
    <location>
        <begin position="183"/>
        <end position="260"/>
    </location>
</feature>
<dbReference type="InterPro" id="IPR004333">
    <property type="entry name" value="SBP_dom"/>
</dbReference>
<dbReference type="Gramene" id="Kaladp0039s0206.1.v1.1">
    <property type="protein sequence ID" value="Kaladp0039s0206.1.v1.1"/>
    <property type="gene ID" value="Kaladp0039s0206.v1.1"/>
</dbReference>
<dbReference type="InterPro" id="IPR044817">
    <property type="entry name" value="SBP-like"/>
</dbReference>
<keyword evidence="2" id="KW-0479">Metal-binding</keyword>
<keyword evidence="3 9" id="KW-0863">Zinc-finger</keyword>
<reference evidence="12" key="1">
    <citation type="submission" date="2021-01" db="UniProtKB">
        <authorList>
            <consortium name="EnsemblPlants"/>
        </authorList>
    </citation>
    <scope>IDENTIFICATION</scope>
</reference>
<sequence length="267" mass="30344">MWKTFCALFPNRRSSIITSISLFPLPSSYHTIWPLERGREIRGQRSFSWLSISTLKVCFSALFSKFELQPFSPLYCSSSSSSSLLKQESIAMDRRRDEGVRRSFKEEPVFGEDEEVVEGGDEDAEDEDYDVESLLDMRPGECASGRGSVSGPTGHDTVRSSSSSTGWTPVPQHQLPSWNPQPLSLCQVENCTADMSDAKQYHRRHKVCEFHAKVQIAVVAGLQQRFCQQCSRFHLVSEFDEFKRSCRRRLAGHNQRRRKNTHACPAG</sequence>
<feature type="region of interest" description="Disordered" evidence="10">
    <location>
        <begin position="142"/>
        <end position="172"/>
    </location>
</feature>
<proteinExistence type="predicted"/>
<evidence type="ECO:0000313" key="12">
    <source>
        <dbReference type="EnsemblPlants" id="Kaladp0039s0206.1.v1.1"/>
    </source>
</evidence>
<evidence type="ECO:0000256" key="3">
    <source>
        <dbReference type="ARBA" id="ARBA00022771"/>
    </source>
</evidence>
<dbReference type="GO" id="GO:0003677">
    <property type="term" value="F:DNA binding"/>
    <property type="evidence" value="ECO:0007669"/>
    <property type="project" value="UniProtKB-KW"/>
</dbReference>
<dbReference type="FunFam" id="4.10.1100.10:FF:000001">
    <property type="entry name" value="Squamosa promoter-binding-like protein 14"/>
    <property type="match status" value="1"/>
</dbReference>
<dbReference type="GO" id="GO:0008270">
    <property type="term" value="F:zinc ion binding"/>
    <property type="evidence" value="ECO:0007669"/>
    <property type="project" value="UniProtKB-KW"/>
</dbReference>
<dbReference type="PANTHER" id="PTHR31251">
    <property type="entry name" value="SQUAMOSA PROMOTER-BINDING-LIKE PROTEIN 4"/>
    <property type="match status" value="1"/>
</dbReference>
<organism evidence="12 13">
    <name type="scientific">Kalanchoe fedtschenkoi</name>
    <name type="common">Lavender scallops</name>
    <name type="synonym">South American air plant</name>
    <dbReference type="NCBI Taxonomy" id="63787"/>
    <lineage>
        <taxon>Eukaryota</taxon>
        <taxon>Viridiplantae</taxon>
        <taxon>Streptophyta</taxon>
        <taxon>Embryophyta</taxon>
        <taxon>Tracheophyta</taxon>
        <taxon>Spermatophyta</taxon>
        <taxon>Magnoliopsida</taxon>
        <taxon>eudicotyledons</taxon>
        <taxon>Gunneridae</taxon>
        <taxon>Pentapetalae</taxon>
        <taxon>Saxifragales</taxon>
        <taxon>Crassulaceae</taxon>
        <taxon>Kalanchoe</taxon>
    </lineage>
</organism>
<accession>A0A7N0TJC8</accession>
<evidence type="ECO:0000256" key="9">
    <source>
        <dbReference type="PROSITE-ProRule" id="PRU00470"/>
    </source>
</evidence>
<comment type="subcellular location">
    <subcellularLocation>
        <location evidence="1">Nucleus</location>
    </subcellularLocation>
</comment>
<evidence type="ECO:0000256" key="5">
    <source>
        <dbReference type="ARBA" id="ARBA00023015"/>
    </source>
</evidence>